<evidence type="ECO:0000313" key="6">
    <source>
        <dbReference type="Proteomes" id="UP001519887"/>
    </source>
</evidence>
<dbReference type="Gene3D" id="1.10.10.60">
    <property type="entry name" value="Homeodomain-like"/>
    <property type="match status" value="2"/>
</dbReference>
<dbReference type="InterPro" id="IPR009057">
    <property type="entry name" value="Homeodomain-like_sf"/>
</dbReference>
<evidence type="ECO:0000259" key="4">
    <source>
        <dbReference type="PROSITE" id="PS01124"/>
    </source>
</evidence>
<keyword evidence="1" id="KW-0805">Transcription regulation</keyword>
<name>A0ABS7CE72_9BACL</name>
<dbReference type="PANTHER" id="PTHR43280">
    <property type="entry name" value="ARAC-FAMILY TRANSCRIPTIONAL REGULATOR"/>
    <property type="match status" value="1"/>
</dbReference>
<evidence type="ECO:0000256" key="3">
    <source>
        <dbReference type="ARBA" id="ARBA00023163"/>
    </source>
</evidence>
<accession>A0ABS7CE72</accession>
<keyword evidence="2" id="KW-0238">DNA-binding</keyword>
<dbReference type="PROSITE" id="PS01124">
    <property type="entry name" value="HTH_ARAC_FAMILY_2"/>
    <property type="match status" value="1"/>
</dbReference>
<proteinExistence type="predicted"/>
<keyword evidence="3" id="KW-0804">Transcription</keyword>
<feature type="domain" description="HTH araC/xylS-type" evidence="4">
    <location>
        <begin position="336"/>
        <end position="434"/>
    </location>
</feature>
<feature type="non-terminal residue" evidence="5">
    <location>
        <position position="1"/>
    </location>
</feature>
<dbReference type="Pfam" id="PF17853">
    <property type="entry name" value="GGDEF_2"/>
    <property type="match status" value="1"/>
</dbReference>
<dbReference type="InterPro" id="IPR018060">
    <property type="entry name" value="HTH_AraC"/>
</dbReference>
<gene>
    <name evidence="5" type="ORF">K0U00_34820</name>
</gene>
<dbReference type="SUPFAM" id="SSF46689">
    <property type="entry name" value="Homeodomain-like"/>
    <property type="match status" value="2"/>
</dbReference>
<dbReference type="PRINTS" id="PR00032">
    <property type="entry name" value="HTHARAC"/>
</dbReference>
<dbReference type="PANTHER" id="PTHR43280:SF2">
    <property type="entry name" value="HTH-TYPE TRANSCRIPTIONAL REGULATOR EXSA"/>
    <property type="match status" value="1"/>
</dbReference>
<protein>
    <submittedName>
        <fullName evidence="5">Helix-turn-helix domain-containing protein</fullName>
    </submittedName>
</protein>
<dbReference type="Pfam" id="PF12833">
    <property type="entry name" value="HTH_18"/>
    <property type="match status" value="1"/>
</dbReference>
<reference evidence="5 6" key="1">
    <citation type="submission" date="2021-07" db="EMBL/GenBank/DDBJ databases">
        <title>Paenibacillus radiodurans sp. nov., isolated from the southeastern edge of Tengger Desert.</title>
        <authorList>
            <person name="Zhang G."/>
        </authorList>
    </citation>
    <scope>NUCLEOTIDE SEQUENCE [LARGE SCALE GENOMIC DNA]</scope>
    <source>
        <strain evidence="5 6">CCM 7311</strain>
    </source>
</reference>
<dbReference type="InterPro" id="IPR020449">
    <property type="entry name" value="Tscrpt_reg_AraC-type_HTH"/>
</dbReference>
<dbReference type="EMBL" id="JAHZIK010001545">
    <property type="protein sequence ID" value="MBW7459238.1"/>
    <property type="molecule type" value="Genomic_DNA"/>
</dbReference>
<organism evidence="5 6">
    <name type="scientific">Paenibacillus sepulcri</name>
    <dbReference type="NCBI Taxonomy" id="359917"/>
    <lineage>
        <taxon>Bacteria</taxon>
        <taxon>Bacillati</taxon>
        <taxon>Bacillota</taxon>
        <taxon>Bacilli</taxon>
        <taxon>Bacillales</taxon>
        <taxon>Paenibacillaceae</taxon>
        <taxon>Paenibacillus</taxon>
    </lineage>
</organism>
<keyword evidence="6" id="KW-1185">Reference proteome</keyword>
<dbReference type="Proteomes" id="UP001519887">
    <property type="component" value="Unassembled WGS sequence"/>
</dbReference>
<evidence type="ECO:0000313" key="5">
    <source>
        <dbReference type="EMBL" id="MBW7459238.1"/>
    </source>
</evidence>
<dbReference type="InterPro" id="IPR041522">
    <property type="entry name" value="CdaR_GGDEF"/>
</dbReference>
<comment type="caution">
    <text evidence="5">The sequence shown here is derived from an EMBL/GenBank/DDBJ whole genome shotgun (WGS) entry which is preliminary data.</text>
</comment>
<dbReference type="SMART" id="SM00342">
    <property type="entry name" value="HTH_ARAC"/>
    <property type="match status" value="1"/>
</dbReference>
<sequence>YILKPIKIPELQETVSKVVASIAAERSREELAIRLKRQLQENMPALREKFFANLMLGMYKSEQEVLDKLNFFELPLDLSSMRCVAAFQIDEYEKAIERYNEENRQLLSFSINNIMEEIVNRHDAGIAFCMNENEFVVLFDPVASGTSRHLDICQEMIGSINEYLKIPISAGIGEPVHSMLQLHYSYREARSAIEYKFFTGKNSILQISDFKSNRFVVEYPKLYDDQNKLINAMKLGNREEATLKVNDIFDSVCADRNCPVGYVQSVCIELINMASKSFYEMGESIEQAGADFSARFGEVYAKRDVSELRAMLLSLFGELTGYFAAKHNQKNSHMINKIKAIISQNYMENITIARLSEEVFLSPNYISLIFKQETGENITEYVMKVRMEAAKELMKSPDLKILEIAEMVGYENATYFSTVFKKYTGMHPQKYRTLIQSP</sequence>
<evidence type="ECO:0000256" key="1">
    <source>
        <dbReference type="ARBA" id="ARBA00023015"/>
    </source>
</evidence>
<evidence type="ECO:0000256" key="2">
    <source>
        <dbReference type="ARBA" id="ARBA00023125"/>
    </source>
</evidence>